<protein>
    <submittedName>
        <fullName evidence="1">Uncharacterized protein</fullName>
    </submittedName>
</protein>
<dbReference type="AlphaFoldDB" id="A0A812KC52"/>
<name>A0A812KC52_9DINO</name>
<gene>
    <name evidence="1" type="ORF">SNAT2548_LOCUS8830</name>
</gene>
<comment type="caution">
    <text evidence="1">The sequence shown here is derived from an EMBL/GenBank/DDBJ whole genome shotgun (WGS) entry which is preliminary data.</text>
</comment>
<evidence type="ECO:0000313" key="1">
    <source>
        <dbReference type="EMBL" id="CAE7226572.1"/>
    </source>
</evidence>
<reference evidence="1" key="1">
    <citation type="submission" date="2021-02" db="EMBL/GenBank/DDBJ databases">
        <authorList>
            <person name="Dougan E. K."/>
            <person name="Rhodes N."/>
            <person name="Thang M."/>
            <person name="Chan C."/>
        </authorList>
    </citation>
    <scope>NUCLEOTIDE SEQUENCE</scope>
</reference>
<organism evidence="1 2">
    <name type="scientific">Symbiodinium natans</name>
    <dbReference type="NCBI Taxonomy" id="878477"/>
    <lineage>
        <taxon>Eukaryota</taxon>
        <taxon>Sar</taxon>
        <taxon>Alveolata</taxon>
        <taxon>Dinophyceae</taxon>
        <taxon>Suessiales</taxon>
        <taxon>Symbiodiniaceae</taxon>
        <taxon>Symbiodinium</taxon>
    </lineage>
</organism>
<accession>A0A812KC52</accession>
<dbReference type="Proteomes" id="UP000604046">
    <property type="component" value="Unassembled WGS sequence"/>
</dbReference>
<sequence length="122" mass="13599">MAQQGTVLQKGQIKRKRYVGYEELAAAVNSKRPQHESKGQIEHVTADLVQMRAHGERLSRLAEFRDEKLKILLEALAELDQDSAAEQSFREETFPDEVAEHAASIVCDPSPPNTTEAVEVVS</sequence>
<proteinExistence type="predicted"/>
<keyword evidence="2" id="KW-1185">Reference proteome</keyword>
<evidence type="ECO:0000313" key="2">
    <source>
        <dbReference type="Proteomes" id="UP000604046"/>
    </source>
</evidence>
<dbReference type="EMBL" id="CAJNDS010000668">
    <property type="protein sequence ID" value="CAE7226572.1"/>
    <property type="molecule type" value="Genomic_DNA"/>
</dbReference>